<sequence length="73" mass="7785">ARGQVGLGVGPRSFELGRGRVRGGRGRRARCAPALRLQAEGRGFRRAGGRGDPLRRALRRGSVRLAPTPTLAL</sequence>
<gene>
    <name evidence="1" type="ORF">AVDCRST_MAG05-2062</name>
</gene>
<proteinExistence type="predicted"/>
<dbReference type="AlphaFoldDB" id="A0A6J4SKL9"/>
<feature type="non-terminal residue" evidence="1">
    <location>
        <position position="1"/>
    </location>
</feature>
<reference evidence="1" key="1">
    <citation type="submission" date="2020-02" db="EMBL/GenBank/DDBJ databases">
        <authorList>
            <person name="Meier V. D."/>
        </authorList>
    </citation>
    <scope>NUCLEOTIDE SEQUENCE</scope>
    <source>
        <strain evidence="1">AVDCRST_MAG05</strain>
    </source>
</reference>
<organism evidence="1">
    <name type="scientific">uncultured Rubrobacteraceae bacterium</name>
    <dbReference type="NCBI Taxonomy" id="349277"/>
    <lineage>
        <taxon>Bacteria</taxon>
        <taxon>Bacillati</taxon>
        <taxon>Actinomycetota</taxon>
        <taxon>Rubrobacteria</taxon>
        <taxon>Rubrobacterales</taxon>
        <taxon>Rubrobacteraceae</taxon>
        <taxon>environmental samples</taxon>
    </lineage>
</organism>
<evidence type="ECO:0000313" key="1">
    <source>
        <dbReference type="EMBL" id="CAA9494213.1"/>
    </source>
</evidence>
<accession>A0A6J4SKL9</accession>
<feature type="non-terminal residue" evidence="1">
    <location>
        <position position="73"/>
    </location>
</feature>
<dbReference type="EMBL" id="CADCVM010000216">
    <property type="protein sequence ID" value="CAA9494213.1"/>
    <property type="molecule type" value="Genomic_DNA"/>
</dbReference>
<protein>
    <submittedName>
        <fullName evidence="1">Uncharacterized protein</fullName>
    </submittedName>
</protein>
<name>A0A6J4SKL9_9ACTN</name>